<dbReference type="RefSeq" id="WP_046007407.1">
    <property type="nucleotide sequence ID" value="NZ_JXYA01000094.1"/>
</dbReference>
<reference evidence="2 3" key="1">
    <citation type="journal article" date="2015" name="BMC Genomics">
        <title>Genome mining reveals unlocked bioactive potential of marine Gram-negative bacteria.</title>
        <authorList>
            <person name="Machado H."/>
            <person name="Sonnenschein E.C."/>
            <person name="Melchiorsen J."/>
            <person name="Gram L."/>
        </authorList>
    </citation>
    <scope>NUCLEOTIDE SEQUENCE [LARGE SCALE GENOMIC DNA]</scope>
    <source>
        <strain evidence="2 3">S2471</strain>
    </source>
</reference>
<sequence>MRYKHVKAGNAERHDLEQGEITSILASGSDTDNRVSIFDSKLPKGNEAPWHFHEIDDEIFYIISGEIEFGVENDEFVANAGDLVIAGPNVKRRFKALTDSHVLVINTPSGPSEGFIRDISKFTADNPPTESDRQAFIENYKIHIV</sequence>
<proteinExistence type="predicted"/>
<protein>
    <submittedName>
        <fullName evidence="2">Cupin</fullName>
    </submittedName>
</protein>
<dbReference type="AlphaFoldDB" id="A0A0F4QCZ6"/>
<evidence type="ECO:0000313" key="2">
    <source>
        <dbReference type="EMBL" id="KJZ04472.1"/>
    </source>
</evidence>
<dbReference type="EMBL" id="JXYA01000094">
    <property type="protein sequence ID" value="KJZ04472.1"/>
    <property type="molecule type" value="Genomic_DNA"/>
</dbReference>
<dbReference type="InterPro" id="IPR014710">
    <property type="entry name" value="RmlC-like_jellyroll"/>
</dbReference>
<dbReference type="Pfam" id="PF07883">
    <property type="entry name" value="Cupin_2"/>
    <property type="match status" value="1"/>
</dbReference>
<dbReference type="Proteomes" id="UP000033452">
    <property type="component" value="Unassembled WGS sequence"/>
</dbReference>
<dbReference type="InterPro" id="IPR011051">
    <property type="entry name" value="RmlC_Cupin_sf"/>
</dbReference>
<gene>
    <name evidence="2" type="ORF">TW77_23515</name>
</gene>
<keyword evidence="3" id="KW-1185">Reference proteome</keyword>
<dbReference type="PANTHER" id="PTHR36440:SF1">
    <property type="entry name" value="PUTATIVE (AFU_ORTHOLOGUE AFUA_8G07350)-RELATED"/>
    <property type="match status" value="1"/>
</dbReference>
<accession>A0A0F4QCZ6</accession>
<dbReference type="PATRIC" id="fig|43658.5.peg.4983"/>
<organism evidence="2 3">
    <name type="scientific">Pseudoalteromonas rubra</name>
    <dbReference type="NCBI Taxonomy" id="43658"/>
    <lineage>
        <taxon>Bacteria</taxon>
        <taxon>Pseudomonadati</taxon>
        <taxon>Pseudomonadota</taxon>
        <taxon>Gammaproteobacteria</taxon>
        <taxon>Alteromonadales</taxon>
        <taxon>Pseudoalteromonadaceae</taxon>
        <taxon>Pseudoalteromonas</taxon>
    </lineage>
</organism>
<dbReference type="OrthoDB" id="9090296at2"/>
<feature type="domain" description="Cupin type-2" evidence="1">
    <location>
        <begin position="41"/>
        <end position="105"/>
    </location>
</feature>
<name>A0A0F4QCZ6_9GAMM</name>
<comment type="caution">
    <text evidence="2">The sequence shown here is derived from an EMBL/GenBank/DDBJ whole genome shotgun (WGS) entry which is preliminary data.</text>
</comment>
<dbReference type="InterPro" id="IPR053146">
    <property type="entry name" value="QDO-like"/>
</dbReference>
<dbReference type="PANTHER" id="PTHR36440">
    <property type="entry name" value="PUTATIVE (AFU_ORTHOLOGUE AFUA_8G07350)-RELATED"/>
    <property type="match status" value="1"/>
</dbReference>
<dbReference type="Gene3D" id="2.60.120.10">
    <property type="entry name" value="Jelly Rolls"/>
    <property type="match status" value="1"/>
</dbReference>
<dbReference type="SUPFAM" id="SSF51182">
    <property type="entry name" value="RmlC-like cupins"/>
    <property type="match status" value="1"/>
</dbReference>
<evidence type="ECO:0000259" key="1">
    <source>
        <dbReference type="Pfam" id="PF07883"/>
    </source>
</evidence>
<dbReference type="InterPro" id="IPR013096">
    <property type="entry name" value="Cupin_2"/>
</dbReference>
<evidence type="ECO:0000313" key="3">
    <source>
        <dbReference type="Proteomes" id="UP000033452"/>
    </source>
</evidence>